<dbReference type="RefSeq" id="WP_221335882.1">
    <property type="nucleotide sequence ID" value="NZ_BAABIX010000022.1"/>
</dbReference>
<dbReference type="GO" id="GO:0006950">
    <property type="term" value="P:response to stress"/>
    <property type="evidence" value="ECO:0007669"/>
    <property type="project" value="TreeGrafter"/>
</dbReference>
<dbReference type="GO" id="GO:0003677">
    <property type="term" value="F:DNA binding"/>
    <property type="evidence" value="ECO:0007669"/>
    <property type="project" value="UniProtKB-KW"/>
</dbReference>
<dbReference type="PANTHER" id="PTHR33164">
    <property type="entry name" value="TRANSCRIPTIONAL REGULATOR, MARR FAMILY"/>
    <property type="match status" value="1"/>
</dbReference>
<dbReference type="AlphaFoldDB" id="A0A840NVB7"/>
<dbReference type="EMBL" id="JACHGN010000002">
    <property type="protein sequence ID" value="MBB5131478.1"/>
    <property type="molecule type" value="Genomic_DNA"/>
</dbReference>
<evidence type="ECO:0000259" key="1">
    <source>
        <dbReference type="PROSITE" id="PS50995"/>
    </source>
</evidence>
<proteinExistence type="predicted"/>
<dbReference type="GO" id="GO:0003700">
    <property type="term" value="F:DNA-binding transcription factor activity"/>
    <property type="evidence" value="ECO:0007669"/>
    <property type="project" value="InterPro"/>
</dbReference>
<dbReference type="SUPFAM" id="SSF46785">
    <property type="entry name" value="Winged helix' DNA-binding domain"/>
    <property type="match status" value="1"/>
</dbReference>
<dbReference type="Gene3D" id="1.10.10.10">
    <property type="entry name" value="Winged helix-like DNA-binding domain superfamily/Winged helix DNA-binding domain"/>
    <property type="match status" value="1"/>
</dbReference>
<gene>
    <name evidence="2" type="ORF">HNP84_001184</name>
</gene>
<evidence type="ECO:0000313" key="3">
    <source>
        <dbReference type="Proteomes" id="UP000578449"/>
    </source>
</evidence>
<dbReference type="InterPro" id="IPR036388">
    <property type="entry name" value="WH-like_DNA-bd_sf"/>
</dbReference>
<dbReference type="InterPro" id="IPR000835">
    <property type="entry name" value="HTH_MarR-typ"/>
</dbReference>
<organism evidence="2 3">
    <name type="scientific">Thermocatellispora tengchongensis</name>
    <dbReference type="NCBI Taxonomy" id="1073253"/>
    <lineage>
        <taxon>Bacteria</taxon>
        <taxon>Bacillati</taxon>
        <taxon>Actinomycetota</taxon>
        <taxon>Actinomycetes</taxon>
        <taxon>Streptosporangiales</taxon>
        <taxon>Streptosporangiaceae</taxon>
        <taxon>Thermocatellispora</taxon>
    </lineage>
</organism>
<keyword evidence="2" id="KW-0238">DNA-binding</keyword>
<accession>A0A840NVB7</accession>
<dbReference type="PRINTS" id="PR00598">
    <property type="entry name" value="HTHMARR"/>
</dbReference>
<evidence type="ECO:0000313" key="2">
    <source>
        <dbReference type="EMBL" id="MBB5131478.1"/>
    </source>
</evidence>
<dbReference type="Proteomes" id="UP000578449">
    <property type="component" value="Unassembled WGS sequence"/>
</dbReference>
<sequence>MDIPAVMEQRVQVLRRLHDRLDGAAERALRDRHGLSVSEYVALAALAGAEGGSLRQQELAAAIPLRNSSVTRLVGRLERAGLSERRVCDSDRRGVYTRISAKGRRVVEAARRTYLESVARTLDDARHSAELSVYSAYLYPRRPHPLR</sequence>
<dbReference type="InterPro" id="IPR039422">
    <property type="entry name" value="MarR/SlyA-like"/>
</dbReference>
<feature type="domain" description="HTH marR-type" evidence="1">
    <location>
        <begin position="7"/>
        <end position="143"/>
    </location>
</feature>
<protein>
    <submittedName>
        <fullName evidence="2">DNA-binding MarR family transcriptional regulator</fullName>
    </submittedName>
</protein>
<reference evidence="2 3" key="1">
    <citation type="submission" date="2020-08" db="EMBL/GenBank/DDBJ databases">
        <title>Genomic Encyclopedia of Type Strains, Phase IV (KMG-IV): sequencing the most valuable type-strain genomes for metagenomic binning, comparative biology and taxonomic classification.</title>
        <authorList>
            <person name="Goeker M."/>
        </authorList>
    </citation>
    <scope>NUCLEOTIDE SEQUENCE [LARGE SCALE GENOMIC DNA]</scope>
    <source>
        <strain evidence="2 3">DSM 45615</strain>
    </source>
</reference>
<dbReference type="SMART" id="SM00347">
    <property type="entry name" value="HTH_MARR"/>
    <property type="match status" value="1"/>
</dbReference>
<keyword evidence="3" id="KW-1185">Reference proteome</keyword>
<name>A0A840NVB7_9ACTN</name>
<dbReference type="Pfam" id="PF12802">
    <property type="entry name" value="MarR_2"/>
    <property type="match status" value="1"/>
</dbReference>
<dbReference type="PROSITE" id="PS50995">
    <property type="entry name" value="HTH_MARR_2"/>
    <property type="match status" value="1"/>
</dbReference>
<dbReference type="InterPro" id="IPR036390">
    <property type="entry name" value="WH_DNA-bd_sf"/>
</dbReference>
<comment type="caution">
    <text evidence="2">The sequence shown here is derived from an EMBL/GenBank/DDBJ whole genome shotgun (WGS) entry which is preliminary data.</text>
</comment>
<dbReference type="PANTHER" id="PTHR33164:SF99">
    <property type="entry name" value="MARR FAMILY REGULATORY PROTEIN"/>
    <property type="match status" value="1"/>
</dbReference>